<comment type="cofactor">
    <cofactor evidence="1">
        <name>Mg(2+)</name>
        <dbReference type="ChEBI" id="CHEBI:18420"/>
    </cofactor>
</comment>
<evidence type="ECO:0000313" key="17">
    <source>
        <dbReference type="EMBL" id="CAD8447845.1"/>
    </source>
</evidence>
<dbReference type="Pfam" id="PF03483">
    <property type="entry name" value="B3_4"/>
    <property type="match status" value="1"/>
</dbReference>
<dbReference type="PROSITE" id="PS51483">
    <property type="entry name" value="B5"/>
    <property type="match status" value="1"/>
</dbReference>
<dbReference type="FunFam" id="3.30.56.10:FF:000005">
    <property type="entry name" value="Phenylalanine--tRNA ligase beta subunit"/>
    <property type="match status" value="1"/>
</dbReference>
<keyword evidence="7" id="KW-0436">Ligase</keyword>
<dbReference type="InterPro" id="IPR040659">
    <property type="entry name" value="PhetRS_B1"/>
</dbReference>
<comment type="subunit">
    <text evidence="4">Tetramer of two alpha and two beta subunits.</text>
</comment>
<organism evidence="17">
    <name type="scientific">Micromonas pusilla</name>
    <name type="common">Picoplanktonic green alga</name>
    <name type="synonym">Chromulina pusilla</name>
    <dbReference type="NCBI Taxonomy" id="38833"/>
    <lineage>
        <taxon>Eukaryota</taxon>
        <taxon>Viridiplantae</taxon>
        <taxon>Chlorophyta</taxon>
        <taxon>Mamiellophyceae</taxon>
        <taxon>Mamiellales</taxon>
        <taxon>Mamiellaceae</taxon>
        <taxon>Micromonas</taxon>
    </lineage>
</organism>
<keyword evidence="8" id="KW-0479">Metal-binding</keyword>
<evidence type="ECO:0000256" key="1">
    <source>
        <dbReference type="ARBA" id="ARBA00001946"/>
    </source>
</evidence>
<proteinExistence type="inferred from homology"/>
<dbReference type="InterPro" id="IPR045060">
    <property type="entry name" value="Phe-tRNA-ligase_IIc_bsu"/>
</dbReference>
<dbReference type="FunFam" id="3.30.930.10:FF:000059">
    <property type="entry name" value="phenylalanine--tRNA ligase beta subunit"/>
    <property type="match status" value="1"/>
</dbReference>
<dbReference type="SMART" id="SM00874">
    <property type="entry name" value="B5"/>
    <property type="match status" value="1"/>
</dbReference>
<dbReference type="NCBIfam" id="TIGR00471">
    <property type="entry name" value="pheT_arch"/>
    <property type="match status" value="1"/>
</dbReference>
<feature type="domain" description="B5" evidence="16">
    <location>
        <begin position="309"/>
        <end position="386"/>
    </location>
</feature>
<dbReference type="InterPro" id="IPR020825">
    <property type="entry name" value="Phe-tRNA_synthase-like_B3/B4"/>
</dbReference>
<comment type="similarity">
    <text evidence="3">Belongs to the phenylalanyl-tRNA synthetase beta subunit family. Type 2 subfamily.</text>
</comment>
<keyword evidence="9" id="KW-0547">Nucleotide-binding</keyword>
<gene>
    <name evidence="17" type="ORF">MSP1401_LOCUS10293</name>
</gene>
<sequence length="601" mass="66087">MPTVNLNRDRLFAALGKTYTEEEFDELCFEFGIELDEVTSEKEMNSKFLGDKAQSETSSESASDEVIYKIDIPANRYDLLCHEGISKALNVFLGRCPSPTFRLIEPANGAERQKMTVKPETLLVRPFVVCAVLRGIKFDQARYDSFIDLQDKLHQNICRKRTLVAIGTHDLSTIQGPFTYEAHPPEDISFVPLKQTRTFTAAELMEHYKSDQKLKHFLHILEGSAVFPVLYDANRTVLSLPPLINGAHSAISLDTTDVFIECTATDLNKAKIVLNTVVAAFSQYSATEFAAEPVDVTDSLGETKTYPDYMTRFVEADPKYVNGRIGVDIAPRDMAALLCRMQLPTKLNEETGMLRVEVPPTRSDVLHACDIAEDVAIAHGYNNIKRTVPPVNTVGAQQPLNHFSDLVRGEMAMLGFSEVLTWILCSHDDNFANVSREDTGNCAAIVANPSGLDVQVARSSLLQGVLKAMGANKDAPLPAKLFEVGDVVLIDADKDVGARNARRLLVLYSDKKSGFEIVHGVLDRIMVVTGAAKGGDAGYEMVESDEATFFPGRQARIVKDGKDIGVFGIVHPDVLQRFDIVNPCSILELDLEPLLGAGGSE</sequence>
<dbReference type="GO" id="GO:0005524">
    <property type="term" value="F:ATP binding"/>
    <property type="evidence" value="ECO:0007669"/>
    <property type="project" value="UniProtKB-KW"/>
</dbReference>
<dbReference type="SMART" id="SM00873">
    <property type="entry name" value="B3_4"/>
    <property type="match status" value="1"/>
</dbReference>
<dbReference type="GO" id="GO:0000287">
    <property type="term" value="F:magnesium ion binding"/>
    <property type="evidence" value="ECO:0007669"/>
    <property type="project" value="InterPro"/>
</dbReference>
<evidence type="ECO:0000256" key="3">
    <source>
        <dbReference type="ARBA" id="ARBA00007438"/>
    </source>
</evidence>
<dbReference type="Gene3D" id="3.50.40.10">
    <property type="entry name" value="Phenylalanyl-trna Synthetase, Chain B, domain 3"/>
    <property type="match status" value="1"/>
</dbReference>
<dbReference type="Gene3D" id="3.30.930.10">
    <property type="entry name" value="Bira Bifunctional Protein, Domain 2"/>
    <property type="match status" value="1"/>
</dbReference>
<accession>A0A7S0D9A4</accession>
<keyword evidence="6" id="KW-0963">Cytoplasm</keyword>
<reference evidence="17" key="1">
    <citation type="submission" date="2021-01" db="EMBL/GenBank/DDBJ databases">
        <authorList>
            <person name="Corre E."/>
            <person name="Pelletier E."/>
            <person name="Niang G."/>
            <person name="Scheremetjew M."/>
            <person name="Finn R."/>
            <person name="Kale V."/>
            <person name="Holt S."/>
            <person name="Cochrane G."/>
            <person name="Meng A."/>
            <person name="Brown T."/>
            <person name="Cohen L."/>
        </authorList>
    </citation>
    <scope>NUCLEOTIDE SEQUENCE</scope>
    <source>
        <strain evidence="17">CCAC1681</strain>
    </source>
</reference>
<name>A0A7S0D9A4_MICPS</name>
<comment type="catalytic activity">
    <reaction evidence="15">
        <text>tRNA(Phe) + L-phenylalanine + ATP = L-phenylalanyl-tRNA(Phe) + AMP + diphosphate + H(+)</text>
        <dbReference type="Rhea" id="RHEA:19413"/>
        <dbReference type="Rhea" id="RHEA-COMP:9668"/>
        <dbReference type="Rhea" id="RHEA-COMP:9699"/>
        <dbReference type="ChEBI" id="CHEBI:15378"/>
        <dbReference type="ChEBI" id="CHEBI:30616"/>
        <dbReference type="ChEBI" id="CHEBI:33019"/>
        <dbReference type="ChEBI" id="CHEBI:58095"/>
        <dbReference type="ChEBI" id="CHEBI:78442"/>
        <dbReference type="ChEBI" id="CHEBI:78531"/>
        <dbReference type="ChEBI" id="CHEBI:456215"/>
        <dbReference type="EC" id="6.1.1.20"/>
    </reaction>
</comment>
<dbReference type="GO" id="GO:0009328">
    <property type="term" value="C:phenylalanine-tRNA ligase complex"/>
    <property type="evidence" value="ECO:0007669"/>
    <property type="project" value="TreeGrafter"/>
</dbReference>
<evidence type="ECO:0000256" key="9">
    <source>
        <dbReference type="ARBA" id="ARBA00022741"/>
    </source>
</evidence>
<evidence type="ECO:0000256" key="7">
    <source>
        <dbReference type="ARBA" id="ARBA00022598"/>
    </source>
</evidence>
<dbReference type="InterPro" id="IPR041616">
    <property type="entry name" value="PheRS_beta_core"/>
</dbReference>
<protein>
    <recommendedName>
        <fullName evidence="5">phenylalanine--tRNA ligase</fullName>
        <ecNumber evidence="5">6.1.1.20</ecNumber>
    </recommendedName>
    <alternativeName>
        <fullName evidence="14">Phenylalanyl-tRNA synthetase beta subunit</fullName>
    </alternativeName>
</protein>
<dbReference type="GO" id="GO:0006432">
    <property type="term" value="P:phenylalanyl-tRNA aminoacylation"/>
    <property type="evidence" value="ECO:0007669"/>
    <property type="project" value="InterPro"/>
</dbReference>
<evidence type="ECO:0000256" key="14">
    <source>
        <dbReference type="ARBA" id="ARBA00033189"/>
    </source>
</evidence>
<keyword evidence="10" id="KW-0067">ATP-binding</keyword>
<dbReference type="SUPFAM" id="SSF46955">
    <property type="entry name" value="Putative DNA-binding domain"/>
    <property type="match status" value="2"/>
</dbReference>
<dbReference type="Gene3D" id="3.30.56.10">
    <property type="match status" value="2"/>
</dbReference>
<dbReference type="InterPro" id="IPR045864">
    <property type="entry name" value="aa-tRNA-synth_II/BPL/LPL"/>
</dbReference>
<evidence type="ECO:0000256" key="15">
    <source>
        <dbReference type="ARBA" id="ARBA00049255"/>
    </source>
</evidence>
<evidence type="ECO:0000256" key="12">
    <source>
        <dbReference type="ARBA" id="ARBA00022917"/>
    </source>
</evidence>
<dbReference type="FunFam" id="3.50.40.10:FF:000002">
    <property type="entry name" value="phenylalanine--tRNA ligase beta subunit"/>
    <property type="match status" value="1"/>
</dbReference>
<keyword evidence="13" id="KW-0030">Aminoacyl-tRNA synthetase</keyword>
<dbReference type="EC" id="6.1.1.20" evidence="5"/>
<evidence type="ECO:0000259" key="16">
    <source>
        <dbReference type="PROSITE" id="PS51483"/>
    </source>
</evidence>
<keyword evidence="12" id="KW-0648">Protein biosynthesis</keyword>
<dbReference type="InterPro" id="IPR005146">
    <property type="entry name" value="B3/B4_tRNA-bd"/>
</dbReference>
<evidence type="ECO:0000256" key="11">
    <source>
        <dbReference type="ARBA" id="ARBA00022842"/>
    </source>
</evidence>
<evidence type="ECO:0000256" key="13">
    <source>
        <dbReference type="ARBA" id="ARBA00023146"/>
    </source>
</evidence>
<dbReference type="InterPro" id="IPR009061">
    <property type="entry name" value="DNA-bd_dom_put_sf"/>
</dbReference>
<keyword evidence="11" id="KW-0460">Magnesium</keyword>
<evidence type="ECO:0000256" key="10">
    <source>
        <dbReference type="ARBA" id="ARBA00022840"/>
    </source>
</evidence>
<dbReference type="SUPFAM" id="SSF55681">
    <property type="entry name" value="Class II aaRS and biotin synthetases"/>
    <property type="match status" value="1"/>
</dbReference>
<dbReference type="CDD" id="cd00769">
    <property type="entry name" value="PheRS_beta_core"/>
    <property type="match status" value="1"/>
</dbReference>
<comment type="subcellular location">
    <subcellularLocation>
        <location evidence="2">Cytoplasm</location>
    </subcellularLocation>
</comment>
<dbReference type="GO" id="GO:0003723">
    <property type="term" value="F:RNA binding"/>
    <property type="evidence" value="ECO:0007669"/>
    <property type="project" value="InterPro"/>
</dbReference>
<evidence type="ECO:0000256" key="8">
    <source>
        <dbReference type="ARBA" id="ARBA00022723"/>
    </source>
</evidence>
<evidence type="ECO:0000256" key="6">
    <source>
        <dbReference type="ARBA" id="ARBA00022490"/>
    </source>
</evidence>
<dbReference type="Pfam" id="PF03484">
    <property type="entry name" value="B5"/>
    <property type="match status" value="1"/>
</dbReference>
<evidence type="ECO:0000256" key="4">
    <source>
        <dbReference type="ARBA" id="ARBA00011209"/>
    </source>
</evidence>
<dbReference type="InterPro" id="IPR004531">
    <property type="entry name" value="Phe-tRNA-synth_IIc_bsu_arc_euk"/>
</dbReference>
<dbReference type="EMBL" id="HBEN01012374">
    <property type="protein sequence ID" value="CAD8447845.1"/>
    <property type="molecule type" value="Transcribed_RNA"/>
</dbReference>
<dbReference type="Pfam" id="PF17759">
    <property type="entry name" value="tRNA_synthFbeta"/>
    <property type="match status" value="1"/>
</dbReference>
<dbReference type="PANTHER" id="PTHR10947">
    <property type="entry name" value="PHENYLALANYL-TRNA SYNTHETASE BETA CHAIN AND LEUCINE-RICH REPEAT-CONTAINING PROTEIN 47"/>
    <property type="match status" value="1"/>
</dbReference>
<dbReference type="InterPro" id="IPR005147">
    <property type="entry name" value="tRNA_synthase_B5-dom"/>
</dbReference>
<dbReference type="AlphaFoldDB" id="A0A7S0D9A4"/>
<dbReference type="GO" id="GO:0004826">
    <property type="term" value="F:phenylalanine-tRNA ligase activity"/>
    <property type="evidence" value="ECO:0007669"/>
    <property type="project" value="UniProtKB-EC"/>
</dbReference>
<evidence type="ECO:0000256" key="2">
    <source>
        <dbReference type="ARBA" id="ARBA00004496"/>
    </source>
</evidence>
<dbReference type="Pfam" id="PF18262">
    <property type="entry name" value="PhetRS_B1"/>
    <property type="match status" value="1"/>
</dbReference>
<evidence type="ECO:0000256" key="5">
    <source>
        <dbReference type="ARBA" id="ARBA00012814"/>
    </source>
</evidence>
<dbReference type="PANTHER" id="PTHR10947:SF0">
    <property type="entry name" value="PHENYLALANINE--TRNA LIGASE BETA SUBUNIT"/>
    <property type="match status" value="1"/>
</dbReference>